<dbReference type="Pfam" id="PF01284">
    <property type="entry name" value="MARVEL"/>
    <property type="match status" value="1"/>
</dbReference>
<keyword evidence="3 7" id="KW-0812">Transmembrane</keyword>
<organism evidence="11 12">
    <name type="scientific">Dimorphilus gyrociliatus</name>
    <dbReference type="NCBI Taxonomy" id="2664684"/>
    <lineage>
        <taxon>Eukaryota</taxon>
        <taxon>Metazoa</taxon>
        <taxon>Spiralia</taxon>
        <taxon>Lophotrochozoa</taxon>
        <taxon>Annelida</taxon>
        <taxon>Polychaeta</taxon>
        <taxon>Polychaeta incertae sedis</taxon>
        <taxon>Dinophilidae</taxon>
        <taxon>Dimorphilus</taxon>
    </lineage>
</organism>
<dbReference type="InterPro" id="IPR008253">
    <property type="entry name" value="Marvel"/>
</dbReference>
<evidence type="ECO:0000256" key="5">
    <source>
        <dbReference type="ARBA" id="ARBA00023136"/>
    </source>
</evidence>
<dbReference type="PROSITE" id="PS51225">
    <property type="entry name" value="MARVEL"/>
    <property type="match status" value="1"/>
</dbReference>
<keyword evidence="4 9" id="KW-1133">Transmembrane helix</keyword>
<feature type="region of interest" description="Disordered" evidence="8">
    <location>
        <begin position="226"/>
        <end position="252"/>
    </location>
</feature>
<feature type="transmembrane region" description="Helical" evidence="9">
    <location>
        <begin position="194"/>
        <end position="216"/>
    </location>
</feature>
<evidence type="ECO:0000313" key="12">
    <source>
        <dbReference type="Proteomes" id="UP000549394"/>
    </source>
</evidence>
<evidence type="ECO:0000256" key="9">
    <source>
        <dbReference type="SAM" id="Phobius"/>
    </source>
</evidence>
<accession>A0A7I8VA53</accession>
<sequence>MDMIRDNLKIEALKEPRGFIRVLLFVLAILAFATTTSLTTRTSAHVKCLNNAKRDIDFTVKISYPFDLTTNSWKLNPCAGNDTLAGPYGNFSAASQFYVFVGVMAFLISLASIGIYTFASDRYDDDRKLPLIDLIVTVIWCLLWLIASSAWADKFTQLRHYSDPSTIAGNEKHLICPKSSCSVEQIETGQFAKLYVSLIFGFLNVFVWGFNCWFLYKETSFFRGSEPPPVPTEQAAQPPADPYPQQFPQGSM</sequence>
<dbReference type="GO" id="GO:0030672">
    <property type="term" value="C:synaptic vesicle membrane"/>
    <property type="evidence" value="ECO:0007669"/>
    <property type="project" value="TreeGrafter"/>
</dbReference>
<dbReference type="PANTHER" id="PTHR10306:SF17">
    <property type="entry name" value="MARVEL DOMAIN-CONTAINING PROTEIN"/>
    <property type="match status" value="1"/>
</dbReference>
<keyword evidence="5 7" id="KW-0472">Membrane</keyword>
<comment type="subcellular location">
    <subcellularLocation>
        <location evidence="1">Membrane</location>
        <topology evidence="1">Multi-pass membrane protein</topology>
    </subcellularLocation>
</comment>
<dbReference type="Proteomes" id="UP000549394">
    <property type="component" value="Unassembled WGS sequence"/>
</dbReference>
<dbReference type="PRINTS" id="PR00220">
    <property type="entry name" value="SYNAPTOPHYSN"/>
</dbReference>
<protein>
    <submittedName>
        <fullName evidence="11">DgyrCDS1937</fullName>
    </submittedName>
</protein>
<reference evidence="11 12" key="1">
    <citation type="submission" date="2020-08" db="EMBL/GenBank/DDBJ databases">
        <authorList>
            <person name="Hejnol A."/>
        </authorList>
    </citation>
    <scope>NUCLEOTIDE SEQUENCE [LARGE SCALE GENOMIC DNA]</scope>
</reference>
<keyword evidence="6" id="KW-0325">Glycoprotein</keyword>
<keyword evidence="12" id="KW-1185">Reference proteome</keyword>
<dbReference type="OrthoDB" id="10006326at2759"/>
<comment type="similarity">
    <text evidence="2">Belongs to the synaptophysin/synaptobrevin family.</text>
</comment>
<dbReference type="AlphaFoldDB" id="A0A7I8VA53"/>
<feature type="domain" description="MARVEL" evidence="10">
    <location>
        <begin position="12"/>
        <end position="220"/>
    </location>
</feature>
<evidence type="ECO:0000256" key="1">
    <source>
        <dbReference type="ARBA" id="ARBA00004141"/>
    </source>
</evidence>
<feature type="transmembrane region" description="Helical" evidence="9">
    <location>
        <begin position="131"/>
        <end position="152"/>
    </location>
</feature>
<name>A0A7I8VA53_9ANNE</name>
<proteinExistence type="inferred from homology"/>
<evidence type="ECO:0000256" key="4">
    <source>
        <dbReference type="ARBA" id="ARBA00022989"/>
    </source>
</evidence>
<gene>
    <name evidence="11" type="ORF">DGYR_LOCUS1811</name>
</gene>
<dbReference type="EMBL" id="CAJFCJ010000002">
    <property type="protein sequence ID" value="CAD5112719.1"/>
    <property type="molecule type" value="Genomic_DNA"/>
</dbReference>
<evidence type="ECO:0000256" key="6">
    <source>
        <dbReference type="ARBA" id="ARBA00023180"/>
    </source>
</evidence>
<feature type="transmembrane region" description="Helical" evidence="9">
    <location>
        <begin position="97"/>
        <end position="119"/>
    </location>
</feature>
<evidence type="ECO:0000313" key="11">
    <source>
        <dbReference type="EMBL" id="CAD5112719.1"/>
    </source>
</evidence>
<evidence type="ECO:0000256" key="3">
    <source>
        <dbReference type="ARBA" id="ARBA00022692"/>
    </source>
</evidence>
<evidence type="ECO:0000256" key="2">
    <source>
        <dbReference type="ARBA" id="ARBA00006476"/>
    </source>
</evidence>
<evidence type="ECO:0000259" key="10">
    <source>
        <dbReference type="PROSITE" id="PS51225"/>
    </source>
</evidence>
<dbReference type="PANTHER" id="PTHR10306">
    <property type="entry name" value="SYNAPTOPHYSIN"/>
    <property type="match status" value="1"/>
</dbReference>
<comment type="caution">
    <text evidence="11">The sequence shown here is derived from an EMBL/GenBank/DDBJ whole genome shotgun (WGS) entry which is preliminary data.</text>
</comment>
<evidence type="ECO:0000256" key="7">
    <source>
        <dbReference type="PROSITE-ProRule" id="PRU00581"/>
    </source>
</evidence>
<evidence type="ECO:0000256" key="8">
    <source>
        <dbReference type="SAM" id="MobiDB-lite"/>
    </source>
</evidence>
<dbReference type="InterPro" id="IPR001285">
    <property type="entry name" value="Synaptophysin/porin"/>
</dbReference>
<feature type="compositionally biased region" description="Low complexity" evidence="8">
    <location>
        <begin position="234"/>
        <end position="252"/>
    </location>
</feature>